<keyword evidence="6" id="KW-0238">DNA-binding</keyword>
<organism evidence="12">
    <name type="scientific">Daucus carota subsp. sativus</name>
    <name type="common">Carrot</name>
    <dbReference type="NCBI Taxonomy" id="79200"/>
    <lineage>
        <taxon>Eukaryota</taxon>
        <taxon>Viridiplantae</taxon>
        <taxon>Streptophyta</taxon>
        <taxon>Embryophyta</taxon>
        <taxon>Tracheophyta</taxon>
        <taxon>Spermatophyta</taxon>
        <taxon>Magnoliopsida</taxon>
        <taxon>eudicotyledons</taxon>
        <taxon>Gunneridae</taxon>
        <taxon>Pentapetalae</taxon>
        <taxon>asterids</taxon>
        <taxon>campanulids</taxon>
        <taxon>Apiales</taxon>
        <taxon>Apiaceae</taxon>
        <taxon>Apioideae</taxon>
        <taxon>Scandiceae</taxon>
        <taxon>Daucinae</taxon>
        <taxon>Daucus</taxon>
        <taxon>Daucus sect. Daucus</taxon>
    </lineage>
</organism>
<dbReference type="PANTHER" id="PTHR45658:SF134">
    <property type="entry name" value="GATA TYPE ZINC FINGER TRANSCRIPTION FACTOR FAMILY PROTEIN"/>
    <property type="match status" value="1"/>
</dbReference>
<evidence type="ECO:0000256" key="10">
    <source>
        <dbReference type="SAM" id="MobiDB-lite"/>
    </source>
</evidence>
<dbReference type="GO" id="GO:0030154">
    <property type="term" value="P:cell differentiation"/>
    <property type="evidence" value="ECO:0007669"/>
    <property type="project" value="TreeGrafter"/>
</dbReference>
<keyword evidence="7" id="KW-0010">Activator</keyword>
<evidence type="ECO:0000256" key="3">
    <source>
        <dbReference type="ARBA" id="ARBA00022771"/>
    </source>
</evidence>
<evidence type="ECO:0000256" key="9">
    <source>
        <dbReference type="PROSITE-ProRule" id="PRU00094"/>
    </source>
</evidence>
<evidence type="ECO:0000313" key="12">
    <source>
        <dbReference type="EMBL" id="KZM95560.1"/>
    </source>
</evidence>
<evidence type="ECO:0000256" key="4">
    <source>
        <dbReference type="ARBA" id="ARBA00022833"/>
    </source>
</evidence>
<dbReference type="InterPro" id="IPR000679">
    <property type="entry name" value="Znf_GATA"/>
</dbReference>
<dbReference type="Gene3D" id="3.30.50.10">
    <property type="entry name" value="Erythroid Transcription Factor GATA-1, subunit A"/>
    <property type="match status" value="2"/>
</dbReference>
<dbReference type="Gene3D" id="3.40.50.300">
    <property type="entry name" value="P-loop containing nucleotide triphosphate hydrolases"/>
    <property type="match status" value="1"/>
</dbReference>
<dbReference type="SUPFAM" id="SSF57716">
    <property type="entry name" value="Glucocorticoid receptor-like (DNA-binding domain)"/>
    <property type="match status" value="2"/>
</dbReference>
<dbReference type="GO" id="GO:0043565">
    <property type="term" value="F:sequence-specific DNA binding"/>
    <property type="evidence" value="ECO:0007669"/>
    <property type="project" value="InterPro"/>
</dbReference>
<dbReference type="GO" id="GO:0008270">
    <property type="term" value="F:zinc ion binding"/>
    <property type="evidence" value="ECO:0007669"/>
    <property type="project" value="UniProtKB-KW"/>
</dbReference>
<sequence>MSKLPSDRTSVVTLLRNPIDRFFSSYEFSIEVAARYMIYPNISSATKMSKLASKKSKAVTTMDIWPWKYLVPWMRDDLFARKEARKHKSLSYSQISDLYNAEDIVMPLIEYMRHPIALDIIHNGATFQVAGLTNNSNLREAHELRQCVIKYQRLGDHVLEVAKKRLDDMLYVGLTESHNESALLFANLVGAQVISQLVELNLSTELASNNEPAQNVSTVPDSKVYTSLHQMTVEGLHEAFKKCVPELRRVQTNRRNTSFHKIPSLNFRKELTARILFWFEFWSMGEAGGYWDGFVNGDDSFHNVINMLDFPLESVEEDKCVAEENWDAQFPSLGPFSSEIVQEFTPVFRSDFTEDVPYSFIENDAASDRKLLPVTEFSSTNFSLDSFHPRNLSLLQTPSQNSVLESSSSCSAGKNLSTSCELLVPVRARTKIPRSLTFTRWHLLSPLTPPRKILHSEGKEKKNMQPSQHSNEFDMKEDSYPQHMPYKRCTHCQAEKTPQWRAGPMGPNTLCNACGVCYRKRKHLPTYRLISSHSLNTEKCSFTRGKEKKINLSSEIKEDLTNQLPEDCEIAEDLTYQLPCKRCTLCNVTKTPQQREGPVCNARGVRSQSGRLLRESLPSPDPEEINTKKREKKKELSGVPNDSGAMGFATHQPMQVRRCTHCQVSKTPQWREGPNGPRTLCNACGVRYRSGRLVPEYRPAASPTFTPYLHSNKHRKVIEMRKKASSEFSV</sequence>
<dbReference type="InterPro" id="IPR051140">
    <property type="entry name" value="GATA_TF"/>
</dbReference>
<gene>
    <name evidence="12" type="ORF">DCAR_018802</name>
</gene>
<dbReference type="PANTHER" id="PTHR45658">
    <property type="entry name" value="GATA TRANSCRIPTION FACTOR"/>
    <property type="match status" value="1"/>
</dbReference>
<evidence type="ECO:0000256" key="8">
    <source>
        <dbReference type="ARBA" id="ARBA00023163"/>
    </source>
</evidence>
<evidence type="ECO:0000256" key="2">
    <source>
        <dbReference type="ARBA" id="ARBA00022723"/>
    </source>
</evidence>
<feature type="domain" description="GATA-type" evidence="11">
    <location>
        <begin position="653"/>
        <end position="689"/>
    </location>
</feature>
<dbReference type="PROSITE" id="PS50114">
    <property type="entry name" value="GATA_ZN_FINGER_2"/>
    <property type="match status" value="2"/>
</dbReference>
<keyword evidence="2" id="KW-0479">Metal-binding</keyword>
<proteinExistence type="inferred from homology"/>
<dbReference type="GO" id="GO:0006355">
    <property type="term" value="P:regulation of DNA-templated transcription"/>
    <property type="evidence" value="ECO:0007669"/>
    <property type="project" value="InterPro"/>
</dbReference>
<dbReference type="Gramene" id="KZM95560">
    <property type="protein sequence ID" value="KZM95560"/>
    <property type="gene ID" value="DCAR_018802"/>
</dbReference>
<keyword evidence="8" id="KW-0804">Transcription</keyword>
<keyword evidence="3 9" id="KW-0863">Zinc-finger</keyword>
<evidence type="ECO:0000256" key="7">
    <source>
        <dbReference type="ARBA" id="ARBA00023159"/>
    </source>
</evidence>
<dbReference type="Pfam" id="PF00320">
    <property type="entry name" value="GATA"/>
    <property type="match status" value="2"/>
</dbReference>
<comment type="caution">
    <text evidence="12">The sequence shown here is derived from an EMBL/GenBank/DDBJ whole genome shotgun (WGS) entry which is preliminary data.</text>
</comment>
<dbReference type="AlphaFoldDB" id="A0A162A570"/>
<accession>A0A162A570</accession>
<protein>
    <recommendedName>
        <fullName evidence="11">GATA-type domain-containing protein</fullName>
    </recommendedName>
</protein>
<keyword evidence="5" id="KW-0805">Transcription regulation</keyword>
<comment type="similarity">
    <text evidence="1">Belongs to the type IV zinc-finger family. Class A subfamily.</text>
</comment>
<evidence type="ECO:0000256" key="1">
    <source>
        <dbReference type="ARBA" id="ARBA00005694"/>
    </source>
</evidence>
<name>A0A162A570_DAUCS</name>
<evidence type="ECO:0000256" key="6">
    <source>
        <dbReference type="ARBA" id="ARBA00023125"/>
    </source>
</evidence>
<evidence type="ECO:0000256" key="5">
    <source>
        <dbReference type="ARBA" id="ARBA00023015"/>
    </source>
</evidence>
<dbReference type="GO" id="GO:0005634">
    <property type="term" value="C:nucleus"/>
    <property type="evidence" value="ECO:0007669"/>
    <property type="project" value="TreeGrafter"/>
</dbReference>
<dbReference type="SMART" id="SM00401">
    <property type="entry name" value="ZnF_GATA"/>
    <property type="match status" value="2"/>
</dbReference>
<feature type="region of interest" description="Disordered" evidence="10">
    <location>
        <begin position="610"/>
        <end position="648"/>
    </location>
</feature>
<dbReference type="EMBL" id="LNRQ01000005">
    <property type="protein sequence ID" value="KZM95560.1"/>
    <property type="molecule type" value="Genomic_DNA"/>
</dbReference>
<reference evidence="12" key="1">
    <citation type="journal article" date="2016" name="Nat. Genet.">
        <title>A high-quality carrot genome assembly provides new insights into carotenoid accumulation and asterid genome evolution.</title>
        <authorList>
            <person name="Iorizzo M."/>
            <person name="Ellison S."/>
            <person name="Senalik D."/>
            <person name="Zeng P."/>
            <person name="Satapoomin P."/>
            <person name="Huang J."/>
            <person name="Bowman M."/>
            <person name="Iovene M."/>
            <person name="Sanseverino W."/>
            <person name="Cavagnaro P."/>
            <person name="Yildiz M."/>
            <person name="Macko-Podgorni A."/>
            <person name="Moranska E."/>
            <person name="Grzebelus E."/>
            <person name="Grzebelus D."/>
            <person name="Ashrafi H."/>
            <person name="Zheng Z."/>
            <person name="Cheng S."/>
            <person name="Spooner D."/>
            <person name="Van Deynze A."/>
            <person name="Simon P."/>
        </authorList>
    </citation>
    <scope>NUCLEOTIDE SEQUENCE [LARGE SCALE GENOMIC DNA]</scope>
    <source>
        <tissue evidence="12">Leaf</tissue>
    </source>
</reference>
<keyword evidence="4" id="KW-0862">Zinc</keyword>
<dbReference type="CDD" id="cd00202">
    <property type="entry name" value="ZnF_GATA"/>
    <property type="match status" value="2"/>
</dbReference>
<dbReference type="InterPro" id="IPR013088">
    <property type="entry name" value="Znf_NHR/GATA"/>
</dbReference>
<dbReference type="PROSITE" id="PS00344">
    <property type="entry name" value="GATA_ZN_FINGER_1"/>
    <property type="match status" value="2"/>
</dbReference>
<feature type="domain" description="GATA-type" evidence="11">
    <location>
        <begin position="483"/>
        <end position="519"/>
    </location>
</feature>
<evidence type="ECO:0000259" key="11">
    <source>
        <dbReference type="PROSITE" id="PS50114"/>
    </source>
</evidence>
<dbReference type="FunFam" id="3.30.50.10:FF:000018">
    <property type="entry name" value="GATA transcription factor"/>
    <property type="match status" value="1"/>
</dbReference>
<feature type="compositionally biased region" description="Basic and acidic residues" evidence="10">
    <location>
        <begin position="625"/>
        <end position="636"/>
    </location>
</feature>
<dbReference type="InterPro" id="IPR027417">
    <property type="entry name" value="P-loop_NTPase"/>
</dbReference>